<evidence type="ECO:0000259" key="5">
    <source>
        <dbReference type="PROSITE" id="PS51891"/>
    </source>
</evidence>
<keyword evidence="4" id="KW-0456">Lyase</keyword>
<dbReference type="Gene3D" id="3.90.1590.10">
    <property type="entry name" value="glutathione-dependent formaldehyde- activating enzyme (gfa)"/>
    <property type="match status" value="1"/>
</dbReference>
<comment type="caution">
    <text evidence="6">The sequence shown here is derived from an EMBL/GenBank/DDBJ whole genome shotgun (WGS) entry which is preliminary data.</text>
</comment>
<accession>A0ABT8AGD7</accession>
<organism evidence="6 7">
    <name type="scientific">Paeniroseomonas aquatica</name>
    <dbReference type="NCBI Taxonomy" id="373043"/>
    <lineage>
        <taxon>Bacteria</taxon>
        <taxon>Pseudomonadati</taxon>
        <taxon>Pseudomonadota</taxon>
        <taxon>Alphaproteobacteria</taxon>
        <taxon>Acetobacterales</taxon>
        <taxon>Acetobacteraceae</taxon>
        <taxon>Paeniroseomonas</taxon>
    </lineage>
</organism>
<comment type="similarity">
    <text evidence="1">Belongs to the Gfa family.</text>
</comment>
<evidence type="ECO:0000256" key="4">
    <source>
        <dbReference type="ARBA" id="ARBA00023239"/>
    </source>
</evidence>
<evidence type="ECO:0000256" key="2">
    <source>
        <dbReference type="ARBA" id="ARBA00022723"/>
    </source>
</evidence>
<dbReference type="EMBL" id="JAUFPN010000304">
    <property type="protein sequence ID" value="MDN3568758.1"/>
    <property type="molecule type" value="Genomic_DNA"/>
</dbReference>
<keyword evidence="7" id="KW-1185">Reference proteome</keyword>
<dbReference type="Pfam" id="PF04828">
    <property type="entry name" value="GFA"/>
    <property type="match status" value="1"/>
</dbReference>
<sequence length="144" mass="15670">MKLPLIGGCVCGAVRYEVTHKPTRVYACHCTDCQRVTTSAFSIGVSVPGEAFRVTGKELQPVPGGITEGGRAKTRWVCPDCGIWICGGVKVGTEPPDYTRHVRGGTLDDTSWLRPTLHFFARSKQPWVILPEDATVYEAAPPRA</sequence>
<protein>
    <submittedName>
        <fullName evidence="6">GFA family protein</fullName>
    </submittedName>
</protein>
<gene>
    <name evidence="6" type="ORF">QWZ14_30650</name>
</gene>
<dbReference type="RefSeq" id="WP_290320876.1">
    <property type="nucleotide sequence ID" value="NZ_JAUFPN010000304.1"/>
</dbReference>
<keyword evidence="3" id="KW-0862">Zinc</keyword>
<feature type="domain" description="CENP-V/GFA" evidence="5">
    <location>
        <begin position="5"/>
        <end position="113"/>
    </location>
</feature>
<dbReference type="PROSITE" id="PS51891">
    <property type="entry name" value="CENP_V_GFA"/>
    <property type="match status" value="1"/>
</dbReference>
<evidence type="ECO:0000256" key="3">
    <source>
        <dbReference type="ARBA" id="ARBA00022833"/>
    </source>
</evidence>
<name>A0ABT8AGD7_9PROT</name>
<evidence type="ECO:0000313" key="7">
    <source>
        <dbReference type="Proteomes" id="UP001529369"/>
    </source>
</evidence>
<reference evidence="7" key="1">
    <citation type="journal article" date="2019" name="Int. J. Syst. Evol. Microbiol.">
        <title>The Global Catalogue of Microorganisms (GCM) 10K type strain sequencing project: providing services to taxonomists for standard genome sequencing and annotation.</title>
        <authorList>
            <consortium name="The Broad Institute Genomics Platform"/>
            <consortium name="The Broad Institute Genome Sequencing Center for Infectious Disease"/>
            <person name="Wu L."/>
            <person name="Ma J."/>
        </authorList>
    </citation>
    <scope>NUCLEOTIDE SEQUENCE [LARGE SCALE GENOMIC DNA]</scope>
    <source>
        <strain evidence="7">CECT 7131</strain>
    </source>
</reference>
<keyword evidence="2" id="KW-0479">Metal-binding</keyword>
<dbReference type="InterPro" id="IPR011057">
    <property type="entry name" value="Mss4-like_sf"/>
</dbReference>
<evidence type="ECO:0000256" key="1">
    <source>
        <dbReference type="ARBA" id="ARBA00005495"/>
    </source>
</evidence>
<dbReference type="SUPFAM" id="SSF51316">
    <property type="entry name" value="Mss4-like"/>
    <property type="match status" value="1"/>
</dbReference>
<dbReference type="PANTHER" id="PTHR33337:SF33">
    <property type="entry name" value="CENP-V_GFA DOMAIN-CONTAINING PROTEIN"/>
    <property type="match status" value="1"/>
</dbReference>
<evidence type="ECO:0000313" key="6">
    <source>
        <dbReference type="EMBL" id="MDN3568758.1"/>
    </source>
</evidence>
<dbReference type="PANTHER" id="PTHR33337">
    <property type="entry name" value="GFA DOMAIN-CONTAINING PROTEIN"/>
    <property type="match status" value="1"/>
</dbReference>
<proteinExistence type="inferred from homology"/>
<dbReference type="Proteomes" id="UP001529369">
    <property type="component" value="Unassembled WGS sequence"/>
</dbReference>
<dbReference type="InterPro" id="IPR006913">
    <property type="entry name" value="CENP-V/GFA"/>
</dbReference>